<dbReference type="Proteomes" id="UP000063699">
    <property type="component" value="Chromosome"/>
</dbReference>
<feature type="chain" id="PRO_5006036031" description="ABC transporter substrate-binding protein" evidence="2">
    <location>
        <begin position="28"/>
        <end position="371"/>
    </location>
</feature>
<protein>
    <recommendedName>
        <fullName evidence="5">ABC transporter substrate-binding protein</fullName>
    </recommendedName>
</protein>
<dbReference type="RefSeq" id="WP_054294106.1">
    <property type="nucleotide sequence ID" value="NZ_CP012752.1"/>
</dbReference>
<organism evidence="3 4">
    <name type="scientific">Kibdelosporangium phytohabitans</name>
    <dbReference type="NCBI Taxonomy" id="860235"/>
    <lineage>
        <taxon>Bacteria</taxon>
        <taxon>Bacillati</taxon>
        <taxon>Actinomycetota</taxon>
        <taxon>Actinomycetes</taxon>
        <taxon>Pseudonocardiales</taxon>
        <taxon>Pseudonocardiaceae</taxon>
        <taxon>Kibdelosporangium</taxon>
    </lineage>
</organism>
<evidence type="ECO:0000256" key="1">
    <source>
        <dbReference type="ARBA" id="ARBA00022729"/>
    </source>
</evidence>
<evidence type="ECO:0000313" key="4">
    <source>
        <dbReference type="Proteomes" id="UP000063699"/>
    </source>
</evidence>
<gene>
    <name evidence="3" type="ORF">AOZ06_39920</name>
</gene>
<dbReference type="PROSITE" id="PS51257">
    <property type="entry name" value="PROKAR_LIPOPROTEIN"/>
    <property type="match status" value="1"/>
</dbReference>
<dbReference type="AlphaFoldDB" id="A0A0N9IBI8"/>
<dbReference type="OrthoDB" id="366726at2"/>
<keyword evidence="4" id="KW-1185">Reference proteome</keyword>
<accession>A0A0N9IBI8</accession>
<dbReference type="KEGG" id="kphy:AOZ06_39920"/>
<sequence>MEFSRTKLRASALAITAGLLAALTACASAGATKSSSPIEVPGASPEANKYMNELYDKAFAAGNTQLVLYGPGVTANQALNDVFTNRFPGIKLLPQDQADAQTLTKLDAEAQSGKRIADIYVGGESPQAAAKPNICTTVDVRTADPGFTIPTENDGRLIYFALRYFGFVYNVNEVKEQDAPKSWHDLLDPKWKGKIAVGDMTVPGGIRYILTSLMLPENEQKWGRAYMRDLAGQNLQISQSEPMVPTDVASGRFPIGIAVYSGYYEDQKKKGAPIGMVFPLQDGGNFMARSALCAIKDAPHAEAAQLYVNWLYSPEGQKALAEKDNSYGRTPTAPGPAGLPSLDKLSRLPFSNPDPAFNKPYFDFINQAFKK</sequence>
<proteinExistence type="predicted"/>
<evidence type="ECO:0008006" key="5">
    <source>
        <dbReference type="Google" id="ProtNLM"/>
    </source>
</evidence>
<dbReference type="Pfam" id="PF13343">
    <property type="entry name" value="SBP_bac_6"/>
    <property type="match status" value="1"/>
</dbReference>
<evidence type="ECO:0000313" key="3">
    <source>
        <dbReference type="EMBL" id="ALG12210.1"/>
    </source>
</evidence>
<dbReference type="EMBL" id="CP012752">
    <property type="protein sequence ID" value="ALG12210.1"/>
    <property type="molecule type" value="Genomic_DNA"/>
</dbReference>
<dbReference type="SUPFAM" id="SSF53850">
    <property type="entry name" value="Periplasmic binding protein-like II"/>
    <property type="match status" value="1"/>
</dbReference>
<dbReference type="PANTHER" id="PTHR30006:SF2">
    <property type="entry name" value="ABC TRANSPORTER SUBSTRATE-BINDING PROTEIN"/>
    <property type="match status" value="1"/>
</dbReference>
<evidence type="ECO:0000256" key="2">
    <source>
        <dbReference type="SAM" id="SignalP"/>
    </source>
</evidence>
<dbReference type="STRING" id="860235.AOZ06_39920"/>
<feature type="signal peptide" evidence="2">
    <location>
        <begin position="1"/>
        <end position="27"/>
    </location>
</feature>
<reference evidence="3 4" key="1">
    <citation type="submission" date="2015-07" db="EMBL/GenBank/DDBJ databases">
        <title>Genome sequencing of Kibdelosporangium phytohabitans.</title>
        <authorList>
            <person name="Qin S."/>
            <person name="Xing K."/>
        </authorList>
    </citation>
    <scope>NUCLEOTIDE SEQUENCE [LARGE SCALE GENOMIC DNA]</scope>
    <source>
        <strain evidence="3 4">KLBMP1111</strain>
    </source>
</reference>
<keyword evidence="1 2" id="KW-0732">Signal</keyword>
<dbReference type="PANTHER" id="PTHR30006">
    <property type="entry name" value="THIAMINE-BINDING PERIPLASMIC PROTEIN-RELATED"/>
    <property type="match status" value="1"/>
</dbReference>
<name>A0A0N9IBI8_9PSEU</name>
<dbReference type="Gene3D" id="3.40.190.10">
    <property type="entry name" value="Periplasmic binding protein-like II"/>
    <property type="match status" value="2"/>
</dbReference>